<keyword evidence="3" id="KW-1185">Reference proteome</keyword>
<feature type="compositionally biased region" description="Basic and acidic residues" evidence="1">
    <location>
        <begin position="1"/>
        <end position="10"/>
    </location>
</feature>
<dbReference type="Proteomes" id="UP000664203">
    <property type="component" value="Unassembled WGS sequence"/>
</dbReference>
<feature type="compositionally biased region" description="Polar residues" evidence="1">
    <location>
        <begin position="107"/>
        <end position="130"/>
    </location>
</feature>
<proteinExistence type="predicted"/>
<comment type="caution">
    <text evidence="2">The sequence shown here is derived from an EMBL/GenBank/DDBJ whole genome shotgun (WGS) entry which is preliminary data.</text>
</comment>
<reference evidence="2" key="1">
    <citation type="submission" date="2021-03" db="EMBL/GenBank/DDBJ databases">
        <authorList>
            <person name="Tagirdzhanova G."/>
        </authorList>
    </citation>
    <scope>NUCLEOTIDE SEQUENCE</scope>
</reference>
<feature type="compositionally biased region" description="Acidic residues" evidence="1">
    <location>
        <begin position="227"/>
        <end position="237"/>
    </location>
</feature>
<feature type="compositionally biased region" description="Polar residues" evidence="1">
    <location>
        <begin position="256"/>
        <end position="279"/>
    </location>
</feature>
<evidence type="ECO:0000313" key="3">
    <source>
        <dbReference type="Proteomes" id="UP000664203"/>
    </source>
</evidence>
<dbReference type="AlphaFoldDB" id="A0A8H3EXY4"/>
<name>A0A8H3EXY4_9LECA</name>
<evidence type="ECO:0000313" key="2">
    <source>
        <dbReference type="EMBL" id="CAF9914686.1"/>
    </source>
</evidence>
<feature type="compositionally biased region" description="Basic and acidic residues" evidence="1">
    <location>
        <begin position="337"/>
        <end position="358"/>
    </location>
</feature>
<sequence>MTMVDIRRPEPYQLPHRKPLPPTPDISNRTDLRPLSKVVPDIGLPPSPQPPSTSTFSTYTRNGPRPPPSSSPASQQYPNAIAKSRRTPSQSTTSTSHSNTTYPPSRTPSNVSSILSRNASTRSGASTTPGSYVALMRKQKATVWCDRSQHEDPRIAAQHKAAKIRAAREINGKGQAEGRTSTSGSMGSGSLGVRSKIRHHGLPKATGYSGANMVGGGVPMRLSANEVGDDGNQFDDADSGRRFSGRSSGDNRWLSVDQQQRGNRYSQGSTPNGSGQGSSPKDDIPEMAEMEETPVPGDQQQQQGSDYFAHDSGKGGSGGSSERENSFGNVGQMQAPKAEKESKTIDDLRRRGSVDERANTMGYMGGGRLFVANPDLSD</sequence>
<dbReference type="EMBL" id="CAJPDR010000074">
    <property type="protein sequence ID" value="CAF9914686.1"/>
    <property type="molecule type" value="Genomic_DNA"/>
</dbReference>
<organism evidence="2 3">
    <name type="scientific">Alectoria fallacina</name>
    <dbReference type="NCBI Taxonomy" id="1903189"/>
    <lineage>
        <taxon>Eukaryota</taxon>
        <taxon>Fungi</taxon>
        <taxon>Dikarya</taxon>
        <taxon>Ascomycota</taxon>
        <taxon>Pezizomycotina</taxon>
        <taxon>Lecanoromycetes</taxon>
        <taxon>OSLEUM clade</taxon>
        <taxon>Lecanoromycetidae</taxon>
        <taxon>Lecanorales</taxon>
        <taxon>Lecanorineae</taxon>
        <taxon>Parmeliaceae</taxon>
        <taxon>Alectoria</taxon>
    </lineage>
</organism>
<evidence type="ECO:0000256" key="1">
    <source>
        <dbReference type="SAM" id="MobiDB-lite"/>
    </source>
</evidence>
<feature type="region of interest" description="Disordered" evidence="1">
    <location>
        <begin position="1"/>
        <end position="132"/>
    </location>
</feature>
<feature type="compositionally biased region" description="Low complexity" evidence="1">
    <location>
        <begin position="87"/>
        <end position="104"/>
    </location>
</feature>
<dbReference type="OrthoDB" id="5385072at2759"/>
<feature type="region of interest" description="Disordered" evidence="1">
    <location>
        <begin position="221"/>
        <end position="378"/>
    </location>
</feature>
<protein>
    <submittedName>
        <fullName evidence="2">Uncharacterized protein</fullName>
    </submittedName>
</protein>
<feature type="region of interest" description="Disordered" evidence="1">
    <location>
        <begin position="169"/>
        <end position="193"/>
    </location>
</feature>
<gene>
    <name evidence="2" type="ORF">ALECFALPRED_009671</name>
</gene>
<accession>A0A8H3EXY4</accession>